<evidence type="ECO:0000313" key="2">
    <source>
        <dbReference type="EMBL" id="QIZ71095.1"/>
    </source>
</evidence>
<keyword evidence="3" id="KW-1185">Reference proteome</keyword>
<proteinExistence type="predicted"/>
<name>A0A6H1TXE8_9CYAN</name>
<gene>
    <name evidence="2" type="ORF">HCG48_11355</name>
</gene>
<dbReference type="Proteomes" id="UP000500857">
    <property type="component" value="Chromosome"/>
</dbReference>
<dbReference type="KEGG" id="oxy:HCG48_11355"/>
<feature type="chain" id="PRO_5026310498" evidence="1">
    <location>
        <begin position="25"/>
        <end position="158"/>
    </location>
</feature>
<keyword evidence="1" id="KW-0732">Signal</keyword>
<organism evidence="2 3">
    <name type="scientific">Oxynema aestuarii AP17</name>
    <dbReference type="NCBI Taxonomy" id="2064643"/>
    <lineage>
        <taxon>Bacteria</taxon>
        <taxon>Bacillati</taxon>
        <taxon>Cyanobacteriota</taxon>
        <taxon>Cyanophyceae</taxon>
        <taxon>Oscillatoriophycideae</taxon>
        <taxon>Oscillatoriales</taxon>
        <taxon>Oscillatoriaceae</taxon>
        <taxon>Oxynema</taxon>
        <taxon>Oxynema aestuarii</taxon>
    </lineage>
</organism>
<accession>A0A6H1TXE8</accession>
<evidence type="ECO:0000256" key="1">
    <source>
        <dbReference type="SAM" id="SignalP"/>
    </source>
</evidence>
<evidence type="ECO:0000313" key="3">
    <source>
        <dbReference type="Proteomes" id="UP000500857"/>
    </source>
</evidence>
<feature type="signal peptide" evidence="1">
    <location>
        <begin position="1"/>
        <end position="24"/>
    </location>
</feature>
<sequence>MKPIHACSMTLLSAICLTPAIDLALPVAGSSHPLAKTTMKPENSERVTLTGVVIRKEWSQSAESWMAGGSEYYVLDVGDAEIEERTATEGTILRGSDEVEWESFEDFVGMEVVVEGEFVAPQPYVPSSPMENYPTGMDGKPLPRGGGFKVSSIAPVGD</sequence>
<dbReference type="AlphaFoldDB" id="A0A6H1TXE8"/>
<protein>
    <submittedName>
        <fullName evidence="2">Uncharacterized protein</fullName>
    </submittedName>
</protein>
<reference evidence="2 3" key="1">
    <citation type="submission" date="2020-04" db="EMBL/GenBank/DDBJ databases">
        <authorList>
            <person name="Basu S."/>
            <person name="Maruthanayagam V."/>
            <person name="Chakraborty S."/>
            <person name="Pramanik A."/>
            <person name="Mukherjee J."/>
            <person name="Brink B."/>
        </authorList>
    </citation>
    <scope>NUCLEOTIDE SEQUENCE [LARGE SCALE GENOMIC DNA]</scope>
    <source>
        <strain evidence="2 3">AP17</strain>
    </source>
</reference>
<dbReference type="RefSeq" id="WP_168569250.1">
    <property type="nucleotide sequence ID" value="NZ_CP051167.1"/>
</dbReference>
<dbReference type="EMBL" id="CP051167">
    <property type="protein sequence ID" value="QIZ71095.1"/>
    <property type="molecule type" value="Genomic_DNA"/>
</dbReference>